<organism evidence="1 2">
    <name type="scientific">Naganishia friedmannii</name>
    <dbReference type="NCBI Taxonomy" id="89922"/>
    <lineage>
        <taxon>Eukaryota</taxon>
        <taxon>Fungi</taxon>
        <taxon>Dikarya</taxon>
        <taxon>Basidiomycota</taxon>
        <taxon>Agaricomycotina</taxon>
        <taxon>Tremellomycetes</taxon>
        <taxon>Filobasidiales</taxon>
        <taxon>Filobasidiaceae</taxon>
        <taxon>Naganishia</taxon>
    </lineage>
</organism>
<evidence type="ECO:0000313" key="1">
    <source>
        <dbReference type="EMBL" id="KAJ9092532.1"/>
    </source>
</evidence>
<sequence length="260" mass="28130">MKYTITALPAVAALIIAQSALGAAIPACENGCDGNDGNDDPAASSSVAYANPMKTNYHPTVGGAESPCDTCPQELPTGTNEDEDCSDTKLYQIHPVADASLCIAVQIDIDGKVDGSKLVHLIAHTLREPCDRRPLQRNWNLQTIKGDISNGSLHGPTLMRLEDSQWCLDTTSSTPENGWIPHLYNCSEPTAPLGLRTPSGYNKIGISGSITNFKFTILLAETKPAWMLNTAIWMHESYKRGNVTQMARISIKHGPSQRLQ</sequence>
<reference evidence="1" key="1">
    <citation type="submission" date="2023-04" db="EMBL/GenBank/DDBJ databases">
        <title>Draft Genome sequencing of Naganishia species isolated from polar environments using Oxford Nanopore Technology.</title>
        <authorList>
            <person name="Leo P."/>
            <person name="Venkateswaran K."/>
        </authorList>
    </citation>
    <scope>NUCLEOTIDE SEQUENCE</scope>
    <source>
        <strain evidence="1">MNA-CCFEE 5423</strain>
    </source>
</reference>
<comment type="caution">
    <text evidence="1">The sequence shown here is derived from an EMBL/GenBank/DDBJ whole genome shotgun (WGS) entry which is preliminary data.</text>
</comment>
<evidence type="ECO:0000313" key="2">
    <source>
        <dbReference type="Proteomes" id="UP001227268"/>
    </source>
</evidence>
<gene>
    <name evidence="1" type="ORF">QFC21_006763</name>
</gene>
<protein>
    <submittedName>
        <fullName evidence="1">Uncharacterized protein</fullName>
    </submittedName>
</protein>
<dbReference type="EMBL" id="JASBWT010000037">
    <property type="protein sequence ID" value="KAJ9092532.1"/>
    <property type="molecule type" value="Genomic_DNA"/>
</dbReference>
<keyword evidence="2" id="KW-1185">Reference proteome</keyword>
<proteinExistence type="predicted"/>
<name>A0ACC2V0K0_9TREE</name>
<dbReference type="Proteomes" id="UP001227268">
    <property type="component" value="Unassembled WGS sequence"/>
</dbReference>
<accession>A0ACC2V0K0</accession>